<accession>D4ZAX9</accession>
<name>D4ZAX9_SHEVD</name>
<sequence length="347" mass="39434">MEFLNKKISESGTKLLSAKDSVKEILSKKTLLGRDIHGEISTVQNLLEQLMETIEGELRLDFDEWVHKYSVEIVPIPNDCTLDVMKDYFAGKNAFRKPQNKDDFPDSFIEKTINSIHANVGELTVILNDGILNKHFVRSGKLPIANSLDSFLSEQRNVDKFAELDANMALFRVNGLAREYFGSKEFQRLFLEHLHTESEFIEGIFLDEANVAVTDTGGLYIFGESISGFNNITNLEIIEVELLDQNEYSFDFTCDAEARMSYCAEYQSAQELLDDPDLDVETHSMNGEGIHDLTHSVSVRIYGTSIIRIEGEMDIEKIQRDSSTLHVIDNPITVTFDFDDVEVDMFK</sequence>
<proteinExistence type="predicted"/>
<dbReference type="Proteomes" id="UP000002350">
    <property type="component" value="Chromosome"/>
</dbReference>
<protein>
    <submittedName>
        <fullName evidence="1">Uncharacterized protein</fullName>
    </submittedName>
</protein>
<gene>
    <name evidence="1" type="ordered locus">SVI_3203</name>
</gene>
<dbReference type="KEGG" id="svo:SVI_3203"/>
<dbReference type="HOGENOM" id="CLU_798991_0_0_6"/>
<reference evidence="2" key="1">
    <citation type="journal article" date="2010" name="Mol. Biosyst.">
        <title>Complete genome sequence and comparative analysis of Shewanella violacea, a psychrophilic and piezophilic bacterium from deep sea floor sediments.</title>
        <authorList>
            <person name="Aono E."/>
            <person name="Baba T."/>
            <person name="Ara T."/>
            <person name="Nishi T."/>
            <person name="Nakamichi T."/>
            <person name="Inamoto E."/>
            <person name="Toyonaga H."/>
            <person name="Hasegawa M."/>
            <person name="Takai Y."/>
            <person name="Okumura Y."/>
            <person name="Baba M."/>
            <person name="Tomita M."/>
            <person name="Kato C."/>
            <person name="Oshima T."/>
            <person name="Nakasone K."/>
            <person name="Mori H."/>
        </authorList>
    </citation>
    <scope>NUCLEOTIDE SEQUENCE [LARGE SCALE GENOMIC DNA]</scope>
    <source>
        <strain evidence="2">JCM 10179 / CIP 106290 / LMG 19151 / DSS12</strain>
    </source>
</reference>
<dbReference type="RefSeq" id="WP_013052471.1">
    <property type="nucleotide sequence ID" value="NC_014012.1"/>
</dbReference>
<organism evidence="1 2">
    <name type="scientific">Shewanella violacea (strain JCM 10179 / CIP 106290 / LMG 19151 / DSS12)</name>
    <dbReference type="NCBI Taxonomy" id="637905"/>
    <lineage>
        <taxon>Bacteria</taxon>
        <taxon>Pseudomonadati</taxon>
        <taxon>Pseudomonadota</taxon>
        <taxon>Gammaproteobacteria</taxon>
        <taxon>Alteromonadales</taxon>
        <taxon>Shewanellaceae</taxon>
        <taxon>Shewanella</taxon>
    </lineage>
</organism>
<evidence type="ECO:0000313" key="1">
    <source>
        <dbReference type="EMBL" id="BAJ03174.1"/>
    </source>
</evidence>
<dbReference type="AlphaFoldDB" id="D4ZAX9"/>
<dbReference type="EMBL" id="AP011177">
    <property type="protein sequence ID" value="BAJ03174.1"/>
    <property type="molecule type" value="Genomic_DNA"/>
</dbReference>
<keyword evidence="2" id="KW-1185">Reference proteome</keyword>
<evidence type="ECO:0000313" key="2">
    <source>
        <dbReference type="Proteomes" id="UP000002350"/>
    </source>
</evidence>